<organism evidence="3">
    <name type="scientific">Corynebacterium phage HS03</name>
    <dbReference type="NCBI Taxonomy" id="3056390"/>
    <lineage>
        <taxon>Viruses</taxon>
    </lineage>
</organism>
<name>A0AA49X244_9VIRU</name>
<dbReference type="SUPFAM" id="SSF54060">
    <property type="entry name" value="His-Me finger endonucleases"/>
    <property type="match status" value="1"/>
</dbReference>
<dbReference type="Gene3D" id="3.90.75.20">
    <property type="match status" value="1"/>
</dbReference>
<keyword evidence="3" id="KW-0255">Endonuclease</keyword>
<keyword evidence="3" id="KW-0540">Nuclease</keyword>
<protein>
    <submittedName>
        <fullName evidence="3">Homing endonuclease</fullName>
    </submittedName>
</protein>
<dbReference type="InterPro" id="IPR003615">
    <property type="entry name" value="HNH_nuc"/>
</dbReference>
<reference evidence="3" key="1">
    <citation type="submission" date="2023-04" db="EMBL/GenBank/DDBJ databases">
        <title>The human skin virome in hidradenitis suppurativa patients.</title>
        <authorList>
            <person name="Jansen D."/>
        </authorList>
    </citation>
    <scope>NUCLEOTIDE SEQUENCE</scope>
    <source>
        <strain evidence="3">VC1_JansenPhageC</strain>
    </source>
</reference>
<feature type="domain" description="NUMOD4" evidence="1">
    <location>
        <begin position="7"/>
        <end position="64"/>
    </location>
</feature>
<proteinExistence type="predicted"/>
<dbReference type="EMBL" id="OQ890313">
    <property type="protein sequence ID" value="WLJ25602.1"/>
    <property type="molecule type" value="Genomic_DNA"/>
</dbReference>
<dbReference type="InterPro" id="IPR010902">
    <property type="entry name" value="NUMOD4"/>
</dbReference>
<evidence type="ECO:0000259" key="2">
    <source>
        <dbReference type="Pfam" id="PF13392"/>
    </source>
</evidence>
<sequence length="212" mass="24586">MKSTQAEEWRPIPGYEGYYEVSDYGRVRSLDRKVPHAKSGYLNLKGKELKQAKGKRGYFYVVLTKERKEKTFTIHRLVALAFIGEPPFAGADCCHWDDDKENNHVSNLRWGTRSDNVQDSIRNGTNERLNRTHCVNGHEFNEENTRYTKQGRVCIPCSRKRGREYAAKNRKRGKGSRLRDTCIHGHKMEGDNVSYTKTGRRRCNICATNKKK</sequence>
<keyword evidence="3" id="KW-0378">Hydrolase</keyword>
<dbReference type="Pfam" id="PF07463">
    <property type="entry name" value="NUMOD4"/>
    <property type="match status" value="1"/>
</dbReference>
<evidence type="ECO:0000313" key="3">
    <source>
        <dbReference type="EMBL" id="WLJ25602.1"/>
    </source>
</evidence>
<feature type="domain" description="HNH nuclease" evidence="2">
    <location>
        <begin position="74"/>
        <end position="117"/>
    </location>
</feature>
<accession>A0AA49X244</accession>
<dbReference type="GO" id="GO:0004519">
    <property type="term" value="F:endonuclease activity"/>
    <property type="evidence" value="ECO:0007669"/>
    <property type="project" value="UniProtKB-KW"/>
</dbReference>
<dbReference type="InterPro" id="IPR044925">
    <property type="entry name" value="His-Me_finger_sf"/>
</dbReference>
<evidence type="ECO:0000259" key="1">
    <source>
        <dbReference type="Pfam" id="PF07463"/>
    </source>
</evidence>
<dbReference type="GO" id="GO:0016788">
    <property type="term" value="F:hydrolase activity, acting on ester bonds"/>
    <property type="evidence" value="ECO:0007669"/>
    <property type="project" value="InterPro"/>
</dbReference>
<dbReference type="Pfam" id="PF13392">
    <property type="entry name" value="HNH_3"/>
    <property type="match status" value="1"/>
</dbReference>